<sequence>MPLAEKEQEKFVPTQEHLEEQHKCGVYFDDDYNYMQHLRDVKEGIFDDVDGDIEDDFVSIAGGLPQNERMTKPREVVDASDDYESDNTEVCDVCILYFTRGVLLVTKDVVPPCFFVEGIVRECDEMETVEKLLDTKGRLSRRALKKLNQATDLIDAMEEDDEINDDNESQCTNISTIRPKDETPEQRRLRKQAVREARRYRRQEKKLNKVAFADEHRKVCVIVLYSFSSSLINIRIFSMFSSLYFKLIFTINSNTLLFPIIILKLKSNFRLWEEHQYALLSFLGMVHKGIFGLVLDEKGKPVGNALIGVNNGKTINSTEAGEYWRILPPGQHMVYIFKACIDKVHAF</sequence>
<dbReference type="AlphaFoldDB" id="A0A1I7WTD9"/>
<proteinExistence type="inferred from homology"/>
<dbReference type="SUPFAM" id="SSF49464">
    <property type="entry name" value="Carboxypeptidase regulatory domain-like"/>
    <property type="match status" value="1"/>
</dbReference>
<evidence type="ECO:0000313" key="3">
    <source>
        <dbReference type="Proteomes" id="UP000095283"/>
    </source>
</evidence>
<accession>A0A1I7WTD9</accession>
<dbReference type="Pfam" id="PF04180">
    <property type="entry name" value="LTV"/>
    <property type="match status" value="1"/>
</dbReference>
<dbReference type="GO" id="GO:0005829">
    <property type="term" value="C:cytosol"/>
    <property type="evidence" value="ECO:0007669"/>
    <property type="project" value="TreeGrafter"/>
</dbReference>
<dbReference type="Gene3D" id="2.60.40.1120">
    <property type="entry name" value="Carboxypeptidase-like, regulatory domain"/>
    <property type="match status" value="1"/>
</dbReference>
<dbReference type="GO" id="GO:0042274">
    <property type="term" value="P:ribosomal small subunit biogenesis"/>
    <property type="evidence" value="ECO:0007669"/>
    <property type="project" value="InterPro"/>
</dbReference>
<dbReference type="Proteomes" id="UP000095283">
    <property type="component" value="Unplaced"/>
</dbReference>
<evidence type="ECO:0000256" key="1">
    <source>
        <dbReference type="ARBA" id="ARBA00009078"/>
    </source>
</evidence>
<dbReference type="InterPro" id="IPR007307">
    <property type="entry name" value="Ltv1"/>
</dbReference>
<dbReference type="GO" id="GO:0030688">
    <property type="term" value="C:preribosome, small subunit precursor"/>
    <property type="evidence" value="ECO:0007669"/>
    <property type="project" value="TreeGrafter"/>
</dbReference>
<organism evidence="3 4">
    <name type="scientific">Heterorhabditis bacteriophora</name>
    <name type="common">Entomopathogenic nematode worm</name>
    <dbReference type="NCBI Taxonomy" id="37862"/>
    <lineage>
        <taxon>Eukaryota</taxon>
        <taxon>Metazoa</taxon>
        <taxon>Ecdysozoa</taxon>
        <taxon>Nematoda</taxon>
        <taxon>Chromadorea</taxon>
        <taxon>Rhabditida</taxon>
        <taxon>Rhabditina</taxon>
        <taxon>Rhabditomorpha</taxon>
        <taxon>Strongyloidea</taxon>
        <taxon>Heterorhabditidae</taxon>
        <taxon>Heterorhabditis</taxon>
    </lineage>
</organism>
<name>A0A1I7WTD9_HETBA</name>
<dbReference type="PANTHER" id="PTHR21531">
    <property type="entry name" value="LOW-TEMPERATURE VIABILITY PROTEIN LTV1-RELATED"/>
    <property type="match status" value="1"/>
</dbReference>
<evidence type="ECO:0000313" key="4">
    <source>
        <dbReference type="WBParaSite" id="Hba_08433"/>
    </source>
</evidence>
<comment type="similarity">
    <text evidence="1">Belongs to the LTV1 family.</text>
</comment>
<evidence type="ECO:0000256" key="2">
    <source>
        <dbReference type="ARBA" id="ARBA00021561"/>
    </source>
</evidence>
<dbReference type="WBParaSite" id="Hba_08433">
    <property type="protein sequence ID" value="Hba_08433"/>
    <property type="gene ID" value="Hba_08433"/>
</dbReference>
<dbReference type="InterPro" id="IPR008969">
    <property type="entry name" value="CarboxyPept-like_regulatory"/>
</dbReference>
<dbReference type="PANTHER" id="PTHR21531:SF0">
    <property type="entry name" value="PROTEIN LTV1 HOMOLOG"/>
    <property type="match status" value="1"/>
</dbReference>
<reference evidence="4" key="1">
    <citation type="submission" date="2016-11" db="UniProtKB">
        <authorList>
            <consortium name="WormBaseParasite"/>
        </authorList>
    </citation>
    <scope>IDENTIFICATION</scope>
</reference>
<dbReference type="GO" id="GO:0005634">
    <property type="term" value="C:nucleus"/>
    <property type="evidence" value="ECO:0007669"/>
    <property type="project" value="TreeGrafter"/>
</dbReference>
<dbReference type="GO" id="GO:0000056">
    <property type="term" value="P:ribosomal small subunit export from nucleus"/>
    <property type="evidence" value="ECO:0007669"/>
    <property type="project" value="TreeGrafter"/>
</dbReference>
<protein>
    <recommendedName>
        <fullName evidence="2">Protein LTV1 homolog</fullName>
    </recommendedName>
</protein>
<keyword evidence="3" id="KW-1185">Reference proteome</keyword>